<protein>
    <submittedName>
        <fullName evidence="2">Uncharacterized protein</fullName>
    </submittedName>
</protein>
<dbReference type="EMBL" id="FQXU01000017">
    <property type="protein sequence ID" value="SHI63635.1"/>
    <property type="molecule type" value="Genomic_DNA"/>
</dbReference>
<proteinExistence type="predicted"/>
<keyword evidence="1" id="KW-0472">Membrane</keyword>
<evidence type="ECO:0000313" key="3">
    <source>
        <dbReference type="Proteomes" id="UP000184241"/>
    </source>
</evidence>
<evidence type="ECO:0000256" key="1">
    <source>
        <dbReference type="SAM" id="Phobius"/>
    </source>
</evidence>
<reference evidence="2 3" key="1">
    <citation type="submission" date="2016-11" db="EMBL/GenBank/DDBJ databases">
        <authorList>
            <person name="Jaros S."/>
            <person name="Januszkiewicz K."/>
            <person name="Wedrychowicz H."/>
        </authorList>
    </citation>
    <scope>NUCLEOTIDE SEQUENCE [LARGE SCALE GENOMIC DNA]</scope>
    <source>
        <strain evidence="2 3">DSM 6191</strain>
    </source>
</reference>
<evidence type="ECO:0000313" key="2">
    <source>
        <dbReference type="EMBL" id="SHI63635.1"/>
    </source>
</evidence>
<sequence length="55" mass="6431">MLDFIFEFLLEIVFEGVGYFISKLFKYRIVKIVVLSTVIVLLSVAIIYLINKFVL</sequence>
<feature type="transmembrane region" description="Helical" evidence="1">
    <location>
        <begin position="29"/>
        <end position="50"/>
    </location>
</feature>
<organism evidence="2 3">
    <name type="scientific">Clostridium intestinale DSM 6191</name>
    <dbReference type="NCBI Taxonomy" id="1121320"/>
    <lineage>
        <taxon>Bacteria</taxon>
        <taxon>Bacillati</taxon>
        <taxon>Bacillota</taxon>
        <taxon>Clostridia</taxon>
        <taxon>Eubacteriales</taxon>
        <taxon>Clostridiaceae</taxon>
        <taxon>Clostridium</taxon>
    </lineage>
</organism>
<dbReference type="AlphaFoldDB" id="A0A1M6CRC1"/>
<dbReference type="Proteomes" id="UP000184241">
    <property type="component" value="Unassembled WGS sequence"/>
</dbReference>
<keyword evidence="1" id="KW-1133">Transmembrane helix</keyword>
<keyword evidence="1" id="KW-0812">Transmembrane</keyword>
<accession>A0A1M6CRC1</accession>
<gene>
    <name evidence="2" type="ORF">SAMN02745941_04101</name>
</gene>
<name>A0A1M6CRC1_9CLOT</name>